<comment type="similarity">
    <text evidence="3">Belongs to the EROs family.</text>
</comment>
<dbReference type="GO" id="GO:0015035">
    <property type="term" value="F:protein-disulfide reductase activity"/>
    <property type="evidence" value="ECO:0007669"/>
    <property type="project" value="InterPro"/>
</dbReference>
<evidence type="ECO:0000256" key="8">
    <source>
        <dbReference type="ARBA" id="ARBA00022824"/>
    </source>
</evidence>
<dbReference type="EMBL" id="CM000610">
    <property type="protein sequence ID" value="EEC48858.1"/>
    <property type="molecule type" value="Genomic_DNA"/>
</dbReference>
<dbReference type="AlphaFoldDB" id="B7FY48"/>
<dbReference type="Proteomes" id="UP000000759">
    <property type="component" value="Chromosome 7"/>
</dbReference>
<dbReference type="PANTHER" id="PTHR12613">
    <property type="entry name" value="ERO1-RELATED"/>
    <property type="match status" value="1"/>
</dbReference>
<evidence type="ECO:0000256" key="6">
    <source>
        <dbReference type="ARBA" id="ARBA00022630"/>
    </source>
</evidence>
<evidence type="ECO:0000256" key="1">
    <source>
        <dbReference type="ARBA" id="ARBA00001974"/>
    </source>
</evidence>
<dbReference type="OrthoDB" id="269384at2759"/>
<evidence type="ECO:0000256" key="2">
    <source>
        <dbReference type="ARBA" id="ARBA00004367"/>
    </source>
</evidence>
<gene>
    <name evidence="16" type="ORF">PHATRDRAFT_45572</name>
</gene>
<keyword evidence="15" id="KW-0676">Redox-active center</keyword>
<name>B7FY48_PHATC</name>
<reference evidence="17" key="2">
    <citation type="submission" date="2008-08" db="EMBL/GenBank/DDBJ databases">
        <authorList>
            <consortium name="Diatom Consortium"/>
            <person name="Grigoriev I."/>
            <person name="Grimwood J."/>
            <person name="Kuo A."/>
            <person name="Otillar R.P."/>
            <person name="Salamov A."/>
            <person name="Detter J.C."/>
            <person name="Lindquist E."/>
            <person name="Shapiro H."/>
            <person name="Lucas S."/>
            <person name="Glavina del Rio T."/>
            <person name="Pitluck S."/>
            <person name="Rokhsar D."/>
            <person name="Bowler C."/>
        </authorList>
    </citation>
    <scope>GENOME REANNOTATION</scope>
    <source>
        <strain evidence="17">CCAP 1055/1</strain>
    </source>
</reference>
<dbReference type="InterPro" id="IPR007266">
    <property type="entry name" value="Ero1"/>
</dbReference>
<dbReference type="STRING" id="556484.B7FY48"/>
<keyword evidence="14" id="KW-0325">Glycoprotein</keyword>
<dbReference type="RefSeq" id="XP_002179872.1">
    <property type="nucleotide sequence ID" value="XM_002179836.1"/>
</dbReference>
<dbReference type="GO" id="GO:0071949">
    <property type="term" value="F:FAD binding"/>
    <property type="evidence" value="ECO:0007669"/>
    <property type="project" value="InterPro"/>
</dbReference>
<dbReference type="SUPFAM" id="SSF110019">
    <property type="entry name" value="ERO1-like"/>
    <property type="match status" value="1"/>
</dbReference>
<keyword evidence="11" id="KW-0560">Oxidoreductase</keyword>
<dbReference type="GeneID" id="7200632"/>
<evidence type="ECO:0000256" key="3">
    <source>
        <dbReference type="ARBA" id="ARBA00008277"/>
    </source>
</evidence>
<evidence type="ECO:0000256" key="5">
    <source>
        <dbReference type="ARBA" id="ARBA00022448"/>
    </source>
</evidence>
<dbReference type="Pfam" id="PF04137">
    <property type="entry name" value="ERO1"/>
    <property type="match status" value="1"/>
</dbReference>
<comment type="subunit">
    <text evidence="4">May function both as a monomer and a homodimer.</text>
</comment>
<keyword evidence="12" id="KW-0472">Membrane</keyword>
<accession>B7FY48</accession>
<dbReference type="GO" id="GO:0005789">
    <property type="term" value="C:endoplasmic reticulum membrane"/>
    <property type="evidence" value="ECO:0007669"/>
    <property type="project" value="UniProtKB-SubCell"/>
</dbReference>
<organism evidence="16 17">
    <name type="scientific">Phaeodactylum tricornutum (strain CCAP 1055/1)</name>
    <dbReference type="NCBI Taxonomy" id="556484"/>
    <lineage>
        <taxon>Eukaryota</taxon>
        <taxon>Sar</taxon>
        <taxon>Stramenopiles</taxon>
        <taxon>Ochrophyta</taxon>
        <taxon>Bacillariophyta</taxon>
        <taxon>Bacillariophyceae</taxon>
        <taxon>Bacillariophycidae</taxon>
        <taxon>Naviculales</taxon>
        <taxon>Phaeodactylaceae</taxon>
        <taxon>Phaeodactylum</taxon>
    </lineage>
</organism>
<evidence type="ECO:0000256" key="11">
    <source>
        <dbReference type="ARBA" id="ARBA00023002"/>
    </source>
</evidence>
<evidence type="ECO:0000256" key="15">
    <source>
        <dbReference type="ARBA" id="ARBA00023284"/>
    </source>
</evidence>
<dbReference type="KEGG" id="pti:PHATRDRAFT_45572"/>
<keyword evidence="13" id="KW-1015">Disulfide bond</keyword>
<protein>
    <submittedName>
        <fullName evidence="16">Uncharacterized protein</fullName>
    </submittedName>
</protein>
<keyword evidence="7" id="KW-0732">Signal</keyword>
<dbReference type="InParanoid" id="B7FY48"/>
<dbReference type="InterPro" id="IPR037192">
    <property type="entry name" value="ERO1-like_sf"/>
</dbReference>
<evidence type="ECO:0000256" key="7">
    <source>
        <dbReference type="ARBA" id="ARBA00022729"/>
    </source>
</evidence>
<dbReference type="GO" id="GO:0034975">
    <property type="term" value="P:protein folding in endoplasmic reticulum"/>
    <property type="evidence" value="ECO:0007669"/>
    <property type="project" value="InterPro"/>
</dbReference>
<dbReference type="PaxDb" id="2850-Phatr45572"/>
<dbReference type="PANTHER" id="PTHR12613:SF0">
    <property type="entry name" value="ERO1-LIKE PROTEIN"/>
    <property type="match status" value="1"/>
</dbReference>
<dbReference type="eggNOG" id="KOG2608">
    <property type="taxonomic scope" value="Eukaryota"/>
</dbReference>
<keyword evidence="10" id="KW-0249">Electron transport</keyword>
<evidence type="ECO:0000256" key="14">
    <source>
        <dbReference type="ARBA" id="ARBA00023180"/>
    </source>
</evidence>
<reference evidence="16 17" key="1">
    <citation type="journal article" date="2008" name="Nature">
        <title>The Phaeodactylum genome reveals the evolutionary history of diatom genomes.</title>
        <authorList>
            <person name="Bowler C."/>
            <person name="Allen A.E."/>
            <person name="Badger J.H."/>
            <person name="Grimwood J."/>
            <person name="Jabbari K."/>
            <person name="Kuo A."/>
            <person name="Maheswari U."/>
            <person name="Martens C."/>
            <person name="Maumus F."/>
            <person name="Otillar R.P."/>
            <person name="Rayko E."/>
            <person name="Salamov A."/>
            <person name="Vandepoele K."/>
            <person name="Beszteri B."/>
            <person name="Gruber A."/>
            <person name="Heijde M."/>
            <person name="Katinka M."/>
            <person name="Mock T."/>
            <person name="Valentin K."/>
            <person name="Verret F."/>
            <person name="Berges J.A."/>
            <person name="Brownlee C."/>
            <person name="Cadoret J.P."/>
            <person name="Chiovitti A."/>
            <person name="Choi C.J."/>
            <person name="Coesel S."/>
            <person name="De Martino A."/>
            <person name="Detter J.C."/>
            <person name="Durkin C."/>
            <person name="Falciatore A."/>
            <person name="Fournet J."/>
            <person name="Haruta M."/>
            <person name="Huysman M.J."/>
            <person name="Jenkins B.D."/>
            <person name="Jiroutova K."/>
            <person name="Jorgensen R.E."/>
            <person name="Joubert Y."/>
            <person name="Kaplan A."/>
            <person name="Kroger N."/>
            <person name="Kroth P.G."/>
            <person name="La Roche J."/>
            <person name="Lindquist E."/>
            <person name="Lommer M."/>
            <person name="Martin-Jezequel V."/>
            <person name="Lopez P.J."/>
            <person name="Lucas S."/>
            <person name="Mangogna M."/>
            <person name="McGinnis K."/>
            <person name="Medlin L.K."/>
            <person name="Montsant A."/>
            <person name="Oudot-Le Secq M.P."/>
            <person name="Napoli C."/>
            <person name="Obornik M."/>
            <person name="Parker M.S."/>
            <person name="Petit J.L."/>
            <person name="Porcel B.M."/>
            <person name="Poulsen N."/>
            <person name="Robison M."/>
            <person name="Rychlewski L."/>
            <person name="Rynearson T.A."/>
            <person name="Schmutz J."/>
            <person name="Shapiro H."/>
            <person name="Siaut M."/>
            <person name="Stanley M."/>
            <person name="Sussman M.R."/>
            <person name="Taylor A.R."/>
            <person name="Vardi A."/>
            <person name="von Dassow P."/>
            <person name="Vyverman W."/>
            <person name="Willis A."/>
            <person name="Wyrwicz L.S."/>
            <person name="Rokhsar D.S."/>
            <person name="Weissenbach J."/>
            <person name="Armbrust E.V."/>
            <person name="Green B.R."/>
            <person name="Van de Peer Y."/>
            <person name="Grigoriev I.V."/>
        </authorList>
    </citation>
    <scope>NUCLEOTIDE SEQUENCE [LARGE SCALE GENOMIC DNA]</scope>
    <source>
        <strain evidence="16 17">CCAP 1055/1</strain>
    </source>
</reference>
<evidence type="ECO:0000256" key="4">
    <source>
        <dbReference type="ARBA" id="ARBA00011802"/>
    </source>
</evidence>
<evidence type="ECO:0000256" key="13">
    <source>
        <dbReference type="ARBA" id="ARBA00023157"/>
    </source>
</evidence>
<evidence type="ECO:0000256" key="12">
    <source>
        <dbReference type="ARBA" id="ARBA00023136"/>
    </source>
</evidence>
<keyword evidence="17" id="KW-1185">Reference proteome</keyword>
<dbReference type="GO" id="GO:0016972">
    <property type="term" value="F:thiol oxidase activity"/>
    <property type="evidence" value="ECO:0007669"/>
    <property type="project" value="InterPro"/>
</dbReference>
<evidence type="ECO:0000313" key="17">
    <source>
        <dbReference type="Proteomes" id="UP000000759"/>
    </source>
</evidence>
<evidence type="ECO:0000256" key="9">
    <source>
        <dbReference type="ARBA" id="ARBA00022827"/>
    </source>
</evidence>
<keyword evidence="5" id="KW-0813">Transport</keyword>
<keyword evidence="9" id="KW-0274">FAD</keyword>
<dbReference type="FunCoup" id="B7FY48">
    <property type="interactions" value="100"/>
</dbReference>
<proteinExistence type="inferred from homology"/>
<evidence type="ECO:0000313" key="16">
    <source>
        <dbReference type="EMBL" id="EEC48858.1"/>
    </source>
</evidence>
<sequence>MKPLSVLTAASIGQISVRAFISPKPAGIAAVHLGSRSRLPNLKSTSVISSNEDLLPGIEAINANNLDLFKSLEALRKQDEFRYYSVDILASCEYMPQELFECYTQSCEIYPVDEDEVPETIREIDMDEAGFELDGWGRWDMPSSDYYDTEMFPEGYTNYDGSEVWNFIHNRICFQEFDFDDDHWKADYNKAVSGLHSMISAQVIQGIQEKLDGGEEFEEDEIWRDPKAEFARRLSPEGETPLALENLYFCFMLMLTAVSKARDRLYNDMKSGKVSMDTSNDLRHILESPLLVEPTVDIAFTRLKARAIKDSDSSDALWEARMRTRELLRIMNCVQCNKCRLHGKISVMGLSTALQILLGRTGKGGDPTHIHRVELAALMATLHKCSRALKFCQKMHAS</sequence>
<dbReference type="HOGENOM" id="CLU_431806_0_0_1"/>
<comment type="cofactor">
    <cofactor evidence="1">
        <name>FAD</name>
        <dbReference type="ChEBI" id="CHEBI:57692"/>
    </cofactor>
</comment>
<comment type="subcellular location">
    <subcellularLocation>
        <location evidence="2">Endoplasmic reticulum membrane</location>
        <topology evidence="2">Peripheral membrane protein</topology>
        <orientation evidence="2">Lumenal side</orientation>
    </subcellularLocation>
</comment>
<keyword evidence="8" id="KW-0256">Endoplasmic reticulum</keyword>
<evidence type="ECO:0000256" key="10">
    <source>
        <dbReference type="ARBA" id="ARBA00022982"/>
    </source>
</evidence>
<keyword evidence="6" id="KW-0285">Flavoprotein</keyword>